<dbReference type="Proteomes" id="UP001212042">
    <property type="component" value="Unassembled WGS sequence"/>
</dbReference>
<dbReference type="EMBL" id="JAQJZJ010000004">
    <property type="protein sequence ID" value="MDA7087045.1"/>
    <property type="molecule type" value="Genomic_DNA"/>
</dbReference>
<evidence type="ECO:0008006" key="3">
    <source>
        <dbReference type="Google" id="ProtNLM"/>
    </source>
</evidence>
<name>A0ABT4XFS3_9PSED</name>
<reference evidence="1 2" key="1">
    <citation type="submission" date="2023-01" db="EMBL/GenBank/DDBJ databases">
        <title>Pseudomonas SA3-5T sp. nov., isolated from tidal flat sediment.</title>
        <authorList>
            <person name="Kim H.S."/>
            <person name="Kim J.-S."/>
            <person name="Suh M.K."/>
            <person name="Eom M.K."/>
            <person name="Lee J.-S."/>
        </authorList>
    </citation>
    <scope>NUCLEOTIDE SEQUENCE [LARGE SCALE GENOMIC DNA]</scope>
    <source>
        <strain evidence="1 2">SA3-5</strain>
    </source>
</reference>
<dbReference type="RefSeq" id="WP_271347923.1">
    <property type="nucleotide sequence ID" value="NZ_JAQJZJ010000004.1"/>
</dbReference>
<protein>
    <recommendedName>
        <fullName evidence="3">Zn-dependent metallo-hydrolase RNA specificity domain-containing protein</fullName>
    </recommendedName>
</protein>
<keyword evidence="2" id="KW-1185">Reference proteome</keyword>
<sequence length="99" mass="11140">MLNQVGDEIWTLDGPAVQFYGMPYTTRMTVVRLARLTGILAPNGKTPIDWRLSFIFGRSEARRSLATLLAWEPENIILAHGECVSGNALDFLRKSFAWV</sequence>
<proteinExistence type="predicted"/>
<accession>A0ABT4XFS3</accession>
<gene>
    <name evidence="1" type="ORF">PH586_11680</name>
</gene>
<evidence type="ECO:0000313" key="2">
    <source>
        <dbReference type="Proteomes" id="UP001212042"/>
    </source>
</evidence>
<evidence type="ECO:0000313" key="1">
    <source>
        <dbReference type="EMBL" id="MDA7087045.1"/>
    </source>
</evidence>
<organism evidence="1 2">
    <name type="scientific">Pseudomonas aestuarii</name>
    <dbReference type="NCBI Taxonomy" id="3018340"/>
    <lineage>
        <taxon>Bacteria</taxon>
        <taxon>Pseudomonadati</taxon>
        <taxon>Pseudomonadota</taxon>
        <taxon>Gammaproteobacteria</taxon>
        <taxon>Pseudomonadales</taxon>
        <taxon>Pseudomonadaceae</taxon>
        <taxon>Pseudomonas</taxon>
    </lineage>
</organism>
<comment type="caution">
    <text evidence="1">The sequence shown here is derived from an EMBL/GenBank/DDBJ whole genome shotgun (WGS) entry which is preliminary data.</text>
</comment>